<dbReference type="OrthoDB" id="494800at2"/>
<dbReference type="Proteomes" id="UP000218418">
    <property type="component" value="Chromosome"/>
</dbReference>
<feature type="transmembrane region" description="Helical" evidence="2">
    <location>
        <begin position="160"/>
        <end position="185"/>
    </location>
</feature>
<reference evidence="3 4" key="1">
    <citation type="submission" date="2017-06" db="EMBL/GenBank/DDBJ databases">
        <title>Genome sequencing of cyanobaciteial culture collection at National Institute for Environmental Studies (NIES).</title>
        <authorList>
            <person name="Hirose Y."/>
            <person name="Shimura Y."/>
            <person name="Fujisawa T."/>
            <person name="Nakamura Y."/>
            <person name="Kawachi M."/>
        </authorList>
    </citation>
    <scope>NUCLEOTIDE SEQUENCE [LARGE SCALE GENOMIC DNA]</scope>
    <source>
        <strain evidence="3 4">NIES-267</strain>
    </source>
</reference>
<accession>A0A1Z4M0V0</accession>
<evidence type="ECO:0000256" key="1">
    <source>
        <dbReference type="SAM" id="MobiDB-lite"/>
    </source>
</evidence>
<feature type="compositionally biased region" description="Polar residues" evidence="1">
    <location>
        <begin position="213"/>
        <end position="228"/>
    </location>
</feature>
<evidence type="ECO:0000313" key="3">
    <source>
        <dbReference type="EMBL" id="BAY87100.1"/>
    </source>
</evidence>
<evidence type="ECO:0000256" key="2">
    <source>
        <dbReference type="SAM" id="Phobius"/>
    </source>
</evidence>
<proteinExistence type="predicted"/>
<gene>
    <name evidence="3" type="ORF">NIES267_66170</name>
</gene>
<evidence type="ECO:0000313" key="4">
    <source>
        <dbReference type="Proteomes" id="UP000218418"/>
    </source>
</evidence>
<protein>
    <submittedName>
        <fullName evidence="3">Uncharacterized protein</fullName>
    </submittedName>
</protein>
<feature type="region of interest" description="Disordered" evidence="1">
    <location>
        <begin position="209"/>
        <end position="228"/>
    </location>
</feature>
<sequence length="312" mass="35655">MVNQINDIASQASQGSIAAIIQVLNQKLGNSGVRTRAVFDGRVLQLLCEARTKESLEKSSLVQKIKQILESIAPRNVHRVNINSRIVREQQLLWLEEINRDPENQLLWSEQITLKKPNVLKRIIRDFQENKKESQKIQLPQPQSSRHLIVSNKSKPKKSFLGGMMNVFGLCFLILSAGWLTYYFLGSRIKNSIETATLRYETPNESKIKFSKPTDTNKSQLKTPVVDSSQAASKNLDDDIFYTAIRIANQAVEDRKTANTSDKWLDVAEKWQYASDLMAEVPSTHSRFKEAQSRIQLYKEYSDLAKEKANKE</sequence>
<name>A0A1Z4M0V0_9CYAN</name>
<keyword evidence="2" id="KW-0812">Transmembrane</keyword>
<dbReference type="EMBL" id="AP018227">
    <property type="protein sequence ID" value="BAY87100.1"/>
    <property type="molecule type" value="Genomic_DNA"/>
</dbReference>
<keyword evidence="2" id="KW-0472">Membrane</keyword>
<keyword evidence="4" id="KW-1185">Reference proteome</keyword>
<organism evidence="3 4">
    <name type="scientific">Calothrix parasitica NIES-267</name>
    <dbReference type="NCBI Taxonomy" id="1973488"/>
    <lineage>
        <taxon>Bacteria</taxon>
        <taxon>Bacillati</taxon>
        <taxon>Cyanobacteriota</taxon>
        <taxon>Cyanophyceae</taxon>
        <taxon>Nostocales</taxon>
        <taxon>Calotrichaceae</taxon>
        <taxon>Calothrix</taxon>
    </lineage>
</organism>
<keyword evidence="2" id="KW-1133">Transmembrane helix</keyword>
<dbReference type="AlphaFoldDB" id="A0A1Z4M0V0"/>